<organism evidence="2 3">
    <name type="scientific">Phrynocephalus forsythii</name>
    <dbReference type="NCBI Taxonomy" id="171643"/>
    <lineage>
        <taxon>Eukaryota</taxon>
        <taxon>Metazoa</taxon>
        <taxon>Chordata</taxon>
        <taxon>Craniata</taxon>
        <taxon>Vertebrata</taxon>
        <taxon>Euteleostomi</taxon>
        <taxon>Lepidosauria</taxon>
        <taxon>Squamata</taxon>
        <taxon>Bifurcata</taxon>
        <taxon>Unidentata</taxon>
        <taxon>Episquamata</taxon>
        <taxon>Toxicofera</taxon>
        <taxon>Iguania</taxon>
        <taxon>Acrodonta</taxon>
        <taxon>Agamidae</taxon>
        <taxon>Agaminae</taxon>
        <taxon>Phrynocephalus</taxon>
    </lineage>
</organism>
<proteinExistence type="predicted"/>
<evidence type="ECO:0000256" key="1">
    <source>
        <dbReference type="SAM" id="MobiDB-lite"/>
    </source>
</evidence>
<dbReference type="Proteomes" id="UP001142489">
    <property type="component" value="Unassembled WGS sequence"/>
</dbReference>
<gene>
    <name evidence="2" type="ORF">JRQ81_014320</name>
</gene>
<reference evidence="2" key="1">
    <citation type="journal article" date="2023" name="DNA Res.">
        <title>Chromosome-level genome assembly of Phrynocephalus forsythii using third-generation DNA sequencing and Hi-C analysis.</title>
        <authorList>
            <person name="Qi Y."/>
            <person name="Zhao W."/>
            <person name="Zhao Y."/>
            <person name="Niu C."/>
            <person name="Cao S."/>
            <person name="Zhang Y."/>
        </authorList>
    </citation>
    <scope>NUCLEOTIDE SEQUENCE</scope>
    <source>
        <tissue evidence="2">Muscle</tissue>
    </source>
</reference>
<dbReference type="EMBL" id="JAPFRF010000005">
    <property type="protein sequence ID" value="KAJ7332140.1"/>
    <property type="molecule type" value="Genomic_DNA"/>
</dbReference>
<accession>A0A9Q0XYE1</accession>
<protein>
    <submittedName>
        <fullName evidence="2">Uncharacterized protein</fullName>
    </submittedName>
</protein>
<evidence type="ECO:0000313" key="2">
    <source>
        <dbReference type="EMBL" id="KAJ7332140.1"/>
    </source>
</evidence>
<feature type="region of interest" description="Disordered" evidence="1">
    <location>
        <begin position="60"/>
        <end position="124"/>
    </location>
</feature>
<dbReference type="AlphaFoldDB" id="A0A9Q0XYE1"/>
<keyword evidence="3" id="KW-1185">Reference proteome</keyword>
<comment type="caution">
    <text evidence="2">The sequence shown here is derived from an EMBL/GenBank/DDBJ whole genome shotgun (WGS) entry which is preliminary data.</text>
</comment>
<sequence>MTRLGHIAYKPVFQSKTESPAHLAHGHIGRKISVEKHVGQNNERWKGTFAEEDGGCLQTPCNWKSPEAKAEAAQEERRNHPEDLWRSKRFHPYFKEEPDPLRASSEVSPAEFNRRRTASKEVWL</sequence>
<feature type="compositionally biased region" description="Basic and acidic residues" evidence="1">
    <location>
        <begin position="66"/>
        <end position="86"/>
    </location>
</feature>
<name>A0A9Q0XYE1_9SAUR</name>
<evidence type="ECO:0000313" key="3">
    <source>
        <dbReference type="Proteomes" id="UP001142489"/>
    </source>
</evidence>